<gene>
    <name evidence="2" type="ORF">PPACK8108_LOCUS2125</name>
</gene>
<evidence type="ECO:0000313" key="2">
    <source>
        <dbReference type="EMBL" id="CAH7667702.1"/>
    </source>
</evidence>
<reference evidence="2" key="1">
    <citation type="submission" date="2022-06" db="EMBL/GenBank/DDBJ databases">
        <authorList>
            <consortium name="SYNGENTA / RWTH Aachen University"/>
        </authorList>
    </citation>
    <scope>NUCLEOTIDE SEQUENCE</scope>
</reference>
<dbReference type="EMBL" id="CALTRL010000364">
    <property type="protein sequence ID" value="CAH7667702.1"/>
    <property type="molecule type" value="Genomic_DNA"/>
</dbReference>
<keyword evidence="3" id="KW-1185">Reference proteome</keyword>
<dbReference type="SUPFAM" id="SSF53613">
    <property type="entry name" value="Ribokinase-like"/>
    <property type="match status" value="1"/>
</dbReference>
<dbReference type="Proteomes" id="UP001153365">
    <property type="component" value="Unassembled WGS sequence"/>
</dbReference>
<dbReference type="PANTHER" id="PTHR47098:SF2">
    <property type="entry name" value="PROTEIN MAK32"/>
    <property type="match status" value="1"/>
</dbReference>
<feature type="domain" description="Carbohydrate kinase PfkB" evidence="1">
    <location>
        <begin position="269"/>
        <end position="348"/>
    </location>
</feature>
<evidence type="ECO:0000259" key="1">
    <source>
        <dbReference type="Pfam" id="PF00294"/>
    </source>
</evidence>
<dbReference type="InterPro" id="IPR029056">
    <property type="entry name" value="Ribokinase-like"/>
</dbReference>
<dbReference type="InterPro" id="IPR011611">
    <property type="entry name" value="PfkB_dom"/>
</dbReference>
<sequence>MDLLRSQSEEQDRPETITIDTKTQKTVATLGMFILDRFEYTEDYLKTRKPLSQPGEWYIGGGGTYAAVGARVWLKPEQITMIIHKGLDFPESTVEQLEPYSGGIDERSMFKFIVDPDHPKTTRALNTYSNELRQFQYLTQKRQIKVEEIFTQSCNNNQNLLPADYIHMICSPTRLLSILDQIRSFDGWNPTLIYEPVPDSCKPENVTDLLKLKNDYQTFKIIFSPNNFEAYEFLKTRLVYDISTTELNSGTCNKKLIETLGRSFYDDFGFEAVIIRSGELGSWAIGGNLENGSWVSSLIKDQSQVVDQTGAGNAFLGGVMAGLALSKPLLESCYYGSISAGLTITQLGLPKIYKSKDSYDTLRSKDDLTLWNENGLNPKELLKTFI</sequence>
<comment type="caution">
    <text evidence="2">The sequence shown here is derived from an EMBL/GenBank/DDBJ whole genome shotgun (WGS) entry which is preliminary data.</text>
</comment>
<organism evidence="2 3">
    <name type="scientific">Phakopsora pachyrhizi</name>
    <name type="common">Asian soybean rust disease fungus</name>
    <dbReference type="NCBI Taxonomy" id="170000"/>
    <lineage>
        <taxon>Eukaryota</taxon>
        <taxon>Fungi</taxon>
        <taxon>Dikarya</taxon>
        <taxon>Basidiomycota</taxon>
        <taxon>Pucciniomycotina</taxon>
        <taxon>Pucciniomycetes</taxon>
        <taxon>Pucciniales</taxon>
        <taxon>Phakopsoraceae</taxon>
        <taxon>Phakopsora</taxon>
    </lineage>
</organism>
<dbReference type="PANTHER" id="PTHR47098">
    <property type="entry name" value="PROTEIN MAK32"/>
    <property type="match status" value="1"/>
</dbReference>
<dbReference type="AlphaFoldDB" id="A0AAV0AJV2"/>
<dbReference type="Pfam" id="PF00294">
    <property type="entry name" value="PfkB"/>
    <property type="match status" value="1"/>
</dbReference>
<dbReference type="Gene3D" id="3.40.1190.20">
    <property type="match status" value="1"/>
</dbReference>
<proteinExistence type="predicted"/>
<accession>A0AAV0AJV2</accession>
<name>A0AAV0AJV2_PHAPC</name>
<evidence type="ECO:0000313" key="3">
    <source>
        <dbReference type="Proteomes" id="UP001153365"/>
    </source>
</evidence>
<protein>
    <submittedName>
        <fullName evidence="2">Ribokinase-like protein</fullName>
    </submittedName>
</protein>